<dbReference type="Proteomes" id="UP000095283">
    <property type="component" value="Unplaced"/>
</dbReference>
<accession>A0A1I7X711</accession>
<evidence type="ECO:0000313" key="1">
    <source>
        <dbReference type="Proteomes" id="UP000095283"/>
    </source>
</evidence>
<organism evidence="1 2">
    <name type="scientific">Heterorhabditis bacteriophora</name>
    <name type="common">Entomopathogenic nematode worm</name>
    <dbReference type="NCBI Taxonomy" id="37862"/>
    <lineage>
        <taxon>Eukaryota</taxon>
        <taxon>Metazoa</taxon>
        <taxon>Ecdysozoa</taxon>
        <taxon>Nematoda</taxon>
        <taxon>Chromadorea</taxon>
        <taxon>Rhabditida</taxon>
        <taxon>Rhabditina</taxon>
        <taxon>Rhabditomorpha</taxon>
        <taxon>Strongyloidea</taxon>
        <taxon>Heterorhabditidae</taxon>
        <taxon>Heterorhabditis</taxon>
    </lineage>
</organism>
<dbReference type="AlphaFoldDB" id="A0A1I7X711"/>
<dbReference type="WBParaSite" id="Hba_13175">
    <property type="protein sequence ID" value="Hba_13175"/>
    <property type="gene ID" value="Hba_13175"/>
</dbReference>
<evidence type="ECO:0000313" key="2">
    <source>
        <dbReference type="WBParaSite" id="Hba_13175"/>
    </source>
</evidence>
<protein>
    <submittedName>
        <fullName evidence="2">ZP domain-containing protein</fullName>
    </submittedName>
</protein>
<sequence>MNYCHGFNIRFNHSMYPLLVIYSEANDSSKKCMYRSAASINIMAPVENPKCTVSLSNGKIGGSFRDIGVATNGNAILLVPLKTTIEVSSTLMRC</sequence>
<reference evidence="2" key="1">
    <citation type="submission" date="2016-11" db="UniProtKB">
        <authorList>
            <consortium name="WormBaseParasite"/>
        </authorList>
    </citation>
    <scope>IDENTIFICATION</scope>
</reference>
<keyword evidence="1" id="KW-1185">Reference proteome</keyword>
<name>A0A1I7X711_HETBA</name>
<proteinExistence type="predicted"/>